<feature type="domain" description="Peptidase S26" evidence="10">
    <location>
        <begin position="102"/>
        <end position="249"/>
    </location>
</feature>
<name>A0A1G9VCE6_9PSED</name>
<dbReference type="Proteomes" id="UP000748067">
    <property type="component" value="Unassembled WGS sequence"/>
</dbReference>
<dbReference type="PANTHER" id="PTHR43390">
    <property type="entry name" value="SIGNAL PEPTIDASE I"/>
    <property type="match status" value="1"/>
</dbReference>
<accession>A0A1G9VCE6</accession>
<evidence type="ECO:0000256" key="9">
    <source>
        <dbReference type="RuleBase" id="RU362042"/>
    </source>
</evidence>
<organism evidence="12 13">
    <name type="scientific">Pseudomonas antarctica</name>
    <dbReference type="NCBI Taxonomy" id="219572"/>
    <lineage>
        <taxon>Bacteria</taxon>
        <taxon>Pseudomonadati</taxon>
        <taxon>Pseudomonadota</taxon>
        <taxon>Gammaproteobacteria</taxon>
        <taxon>Pseudomonadales</taxon>
        <taxon>Pseudomonadaceae</taxon>
        <taxon>Pseudomonas</taxon>
    </lineage>
</organism>
<dbReference type="PROSITE" id="PS00760">
    <property type="entry name" value="SPASE_I_2"/>
    <property type="match status" value="1"/>
</dbReference>
<dbReference type="Gene3D" id="2.10.109.10">
    <property type="entry name" value="Umud Fragment, subunit A"/>
    <property type="match status" value="1"/>
</dbReference>
<feature type="transmembrane region" description="Helical" evidence="8">
    <location>
        <begin position="6"/>
        <end position="25"/>
    </location>
</feature>
<comment type="similarity">
    <text evidence="2 9">Belongs to the peptidase S26 family.</text>
</comment>
<dbReference type="InterPro" id="IPR000223">
    <property type="entry name" value="Pept_S26A_signal_pept_1"/>
</dbReference>
<feature type="transmembrane region" description="Helical" evidence="8">
    <location>
        <begin position="58"/>
        <end position="79"/>
    </location>
</feature>
<dbReference type="PRINTS" id="PR00727">
    <property type="entry name" value="LEADERPTASE"/>
</dbReference>
<dbReference type="PANTHER" id="PTHR43390:SF1">
    <property type="entry name" value="CHLOROPLAST PROCESSING PEPTIDASE"/>
    <property type="match status" value="1"/>
</dbReference>
<evidence type="ECO:0000256" key="8">
    <source>
        <dbReference type="RuleBase" id="RU003993"/>
    </source>
</evidence>
<comment type="subcellular location">
    <subcellularLocation>
        <location evidence="9">Membrane</location>
        <topology evidence="9">Multi-pass membrane protein</topology>
    </subcellularLocation>
</comment>
<dbReference type="GO" id="GO:0009003">
    <property type="term" value="F:signal peptidase activity"/>
    <property type="evidence" value="ECO:0007669"/>
    <property type="project" value="UniProtKB-EC"/>
</dbReference>
<dbReference type="EC" id="3.4.21.89" evidence="3 8"/>
<evidence type="ECO:0000256" key="2">
    <source>
        <dbReference type="ARBA" id="ARBA00009370"/>
    </source>
</evidence>
<dbReference type="GO" id="GO:0016020">
    <property type="term" value="C:membrane"/>
    <property type="evidence" value="ECO:0007669"/>
    <property type="project" value="UniProtKB-SubCell"/>
</dbReference>
<reference evidence="11 14" key="1">
    <citation type="submission" date="2015-01" db="EMBL/GenBank/DDBJ databases">
        <title>Genome Sequence of Pseudomonas antarctica CMS 35.</title>
        <authorList>
            <person name="Voget S."/>
            <person name="Chow J."/>
            <person name="Daniel R."/>
            <person name="Streit W."/>
        </authorList>
    </citation>
    <scope>NUCLEOTIDE SEQUENCE [LARGE SCALE GENOMIC DNA]</scope>
    <source>
        <strain evidence="11 14">CMS 35</strain>
    </source>
</reference>
<feature type="transmembrane region" description="Helical" evidence="8">
    <location>
        <begin position="32"/>
        <end position="52"/>
    </location>
</feature>
<protein>
    <recommendedName>
        <fullName evidence="4 8">Signal peptidase I</fullName>
        <ecNumber evidence="3 8">3.4.21.89</ecNumber>
    </recommendedName>
</protein>
<dbReference type="CDD" id="cd06530">
    <property type="entry name" value="S26_SPase_I"/>
    <property type="match status" value="1"/>
</dbReference>
<dbReference type="AlphaFoldDB" id="A0A1G9VCE6"/>
<keyword evidence="8" id="KW-0472">Membrane</keyword>
<feature type="active site" evidence="7">
    <location>
        <position position="165"/>
    </location>
</feature>
<dbReference type="InterPro" id="IPR019756">
    <property type="entry name" value="Pept_S26A_signal_pept_1_Ser-AS"/>
</dbReference>
<evidence type="ECO:0000256" key="6">
    <source>
        <dbReference type="ARBA" id="ARBA00022801"/>
    </source>
</evidence>
<dbReference type="Proteomes" id="UP000182470">
    <property type="component" value="Chromosome I"/>
</dbReference>
<dbReference type="InterPro" id="IPR019757">
    <property type="entry name" value="Pept_S26A_signal_pept_1_Lys-AS"/>
</dbReference>
<evidence type="ECO:0000256" key="1">
    <source>
        <dbReference type="ARBA" id="ARBA00000677"/>
    </source>
</evidence>
<dbReference type="RefSeq" id="WP_083355850.1">
    <property type="nucleotide sequence ID" value="NZ_JXDI01000001.1"/>
</dbReference>
<evidence type="ECO:0000259" key="10">
    <source>
        <dbReference type="Pfam" id="PF10502"/>
    </source>
</evidence>
<evidence type="ECO:0000256" key="7">
    <source>
        <dbReference type="PIRSR" id="PIRSR600223-1"/>
    </source>
</evidence>
<comment type="caution">
    <text evidence="8">Lacks conserved residue(s) required for the propagation of feature annotation.</text>
</comment>
<evidence type="ECO:0000313" key="11">
    <source>
        <dbReference type="EMBL" id="KAF2408796.1"/>
    </source>
</evidence>
<gene>
    <name evidence="11" type="primary">lepB_2</name>
    <name evidence="11" type="ORF">PSAN_11950</name>
    <name evidence="12" type="ORF">SAMN04490179_0529</name>
</gene>
<proteinExistence type="inferred from homology"/>
<feature type="transmembrane region" description="Helical" evidence="8">
    <location>
        <begin position="95"/>
        <end position="116"/>
    </location>
</feature>
<dbReference type="InterPro" id="IPR036286">
    <property type="entry name" value="LexA/Signal_pep-like_sf"/>
</dbReference>
<keyword evidence="8" id="KW-1133">Transmembrane helix</keyword>
<keyword evidence="8" id="KW-0812">Transmembrane</keyword>
<dbReference type="OrthoDB" id="5986739at2"/>
<dbReference type="GO" id="GO:0006465">
    <property type="term" value="P:signal peptide processing"/>
    <property type="evidence" value="ECO:0007669"/>
    <property type="project" value="InterPro"/>
</dbReference>
<evidence type="ECO:0000313" key="13">
    <source>
        <dbReference type="Proteomes" id="UP000182470"/>
    </source>
</evidence>
<dbReference type="GO" id="GO:0004252">
    <property type="term" value="F:serine-type endopeptidase activity"/>
    <property type="evidence" value="ECO:0007669"/>
    <property type="project" value="InterPro"/>
</dbReference>
<feature type="active site" evidence="7">
    <location>
        <position position="128"/>
    </location>
</feature>
<keyword evidence="5 8" id="KW-0645">Protease</keyword>
<evidence type="ECO:0000313" key="14">
    <source>
        <dbReference type="Proteomes" id="UP000748067"/>
    </source>
</evidence>
<dbReference type="NCBIfam" id="TIGR02227">
    <property type="entry name" value="sigpep_I_bact"/>
    <property type="match status" value="1"/>
</dbReference>
<keyword evidence="14" id="KW-1185">Reference proteome</keyword>
<evidence type="ECO:0000256" key="3">
    <source>
        <dbReference type="ARBA" id="ARBA00013208"/>
    </source>
</evidence>
<reference evidence="12 13" key="2">
    <citation type="submission" date="2016-10" db="EMBL/GenBank/DDBJ databases">
        <authorList>
            <person name="de Groot N.N."/>
        </authorList>
    </citation>
    <scope>NUCLEOTIDE SEQUENCE [LARGE SCALE GENOMIC DNA]</scope>
    <source>
        <strain evidence="12 13">BS2772</strain>
    </source>
</reference>
<dbReference type="EMBL" id="LT629704">
    <property type="protein sequence ID" value="SDM69839.1"/>
    <property type="molecule type" value="Genomic_DNA"/>
</dbReference>
<evidence type="ECO:0000256" key="4">
    <source>
        <dbReference type="ARBA" id="ARBA00019232"/>
    </source>
</evidence>
<evidence type="ECO:0000313" key="12">
    <source>
        <dbReference type="EMBL" id="SDM69839.1"/>
    </source>
</evidence>
<dbReference type="EMBL" id="JXDI01000001">
    <property type="protein sequence ID" value="KAF2408796.1"/>
    <property type="molecule type" value="Genomic_DNA"/>
</dbReference>
<keyword evidence="6 8" id="KW-0378">Hydrolase</keyword>
<dbReference type="Pfam" id="PF10502">
    <property type="entry name" value="Peptidase_S26"/>
    <property type="match status" value="1"/>
</dbReference>
<dbReference type="SUPFAM" id="SSF51306">
    <property type="entry name" value="LexA/Signal peptidase"/>
    <property type="match status" value="1"/>
</dbReference>
<dbReference type="PROSITE" id="PS00501">
    <property type="entry name" value="SPASE_I_1"/>
    <property type="match status" value="1"/>
</dbReference>
<sequence length="262" mass="28289">MKSSKFSLLAFLMSCLVVGWGLVYVGRIKWGIRVAALLYVGVVLLGVTGLAATPVGLYVLLAFIILVKLASAIASAVLARRYDGPPGVPRKRFHVLYVGVLIAITLLIFDAFRAPLLGFKNYYIPSGSMIPTLSIGDYIVSDLRPGAPKAGDIVVYRWNGTEAVKRVAGVGGDTLAIVNGELIRNGENLGLFHAPAERVKKDYSLTLAPFLVEPGHVYLLGDNRDVSNDSRFMGQVAVEDVVGKVTGIWFSNEPVRIGTRFP</sequence>
<comment type="catalytic activity">
    <reaction evidence="1 8">
        <text>Cleavage of hydrophobic, N-terminal signal or leader sequences from secreted and periplasmic proteins.</text>
        <dbReference type="EC" id="3.4.21.89"/>
    </reaction>
</comment>
<dbReference type="InterPro" id="IPR019533">
    <property type="entry name" value="Peptidase_S26"/>
</dbReference>
<evidence type="ECO:0000256" key="5">
    <source>
        <dbReference type="ARBA" id="ARBA00022670"/>
    </source>
</evidence>